<proteinExistence type="predicted"/>
<feature type="signal peptide" evidence="2">
    <location>
        <begin position="1"/>
        <end position="25"/>
    </location>
</feature>
<dbReference type="OrthoDB" id="9996411at2"/>
<dbReference type="EMBL" id="MQUC01000003">
    <property type="protein sequence ID" value="PRP66030.1"/>
    <property type="molecule type" value="Genomic_DNA"/>
</dbReference>
<evidence type="ECO:0000256" key="1">
    <source>
        <dbReference type="SAM" id="MobiDB-lite"/>
    </source>
</evidence>
<keyword evidence="2" id="KW-0732">Signal</keyword>
<keyword evidence="4" id="KW-1185">Reference proteome</keyword>
<gene>
    <name evidence="3" type="ORF">BST86_02495</name>
</gene>
<feature type="compositionally biased region" description="Basic and acidic residues" evidence="1">
    <location>
        <begin position="297"/>
        <end position="308"/>
    </location>
</feature>
<organism evidence="3 4">
    <name type="scientific">Nonlabens agnitus</name>
    <dbReference type="NCBI Taxonomy" id="870484"/>
    <lineage>
        <taxon>Bacteria</taxon>
        <taxon>Pseudomonadati</taxon>
        <taxon>Bacteroidota</taxon>
        <taxon>Flavobacteriia</taxon>
        <taxon>Flavobacteriales</taxon>
        <taxon>Flavobacteriaceae</taxon>
        <taxon>Nonlabens</taxon>
    </lineage>
</organism>
<dbReference type="RefSeq" id="WP_105981886.1">
    <property type="nucleotide sequence ID" value="NZ_MQUC01000003.1"/>
</dbReference>
<feature type="compositionally biased region" description="Basic and acidic residues" evidence="1">
    <location>
        <begin position="273"/>
        <end position="289"/>
    </location>
</feature>
<dbReference type="Proteomes" id="UP000239532">
    <property type="component" value="Unassembled WGS sequence"/>
</dbReference>
<feature type="region of interest" description="Disordered" evidence="1">
    <location>
        <begin position="140"/>
        <end position="176"/>
    </location>
</feature>
<feature type="compositionally biased region" description="Basic and acidic residues" evidence="1">
    <location>
        <begin position="317"/>
        <end position="329"/>
    </location>
</feature>
<dbReference type="AlphaFoldDB" id="A0A2S9WRC1"/>
<comment type="caution">
    <text evidence="3">The sequence shown here is derived from an EMBL/GenBank/DDBJ whole genome shotgun (WGS) entry which is preliminary data.</text>
</comment>
<feature type="region of interest" description="Disordered" evidence="1">
    <location>
        <begin position="257"/>
        <end position="337"/>
    </location>
</feature>
<protein>
    <submittedName>
        <fullName evidence="3">Uncharacterized protein</fullName>
    </submittedName>
</protein>
<reference evidence="3 4" key="1">
    <citation type="submission" date="2016-11" db="EMBL/GenBank/DDBJ databases">
        <title>Trade-off between light-utilization and light-protection in marine flavobacteria.</title>
        <authorList>
            <person name="Kumagai Y."/>
        </authorList>
    </citation>
    <scope>NUCLEOTIDE SEQUENCE [LARGE SCALE GENOMIC DNA]</scope>
    <source>
        <strain evidence="3 4">JCM 17109</strain>
    </source>
</reference>
<feature type="compositionally biased region" description="Polar residues" evidence="1">
    <location>
        <begin position="143"/>
        <end position="159"/>
    </location>
</feature>
<accession>A0A2S9WRC1</accession>
<evidence type="ECO:0000256" key="2">
    <source>
        <dbReference type="SAM" id="SignalP"/>
    </source>
</evidence>
<evidence type="ECO:0000313" key="4">
    <source>
        <dbReference type="Proteomes" id="UP000239532"/>
    </source>
</evidence>
<feature type="compositionally biased region" description="Low complexity" evidence="1">
    <location>
        <begin position="262"/>
        <end position="272"/>
    </location>
</feature>
<name>A0A2S9WRC1_9FLAO</name>
<sequence>MNAFVGKSHYLRAILFLLGIAFAKAQSTTTTSQNDIHEISITSKDDRTSLFKKINMIKDAYGITTKFKDYELGRVGLTAIELEFAPAVGSSQTIKSIDASGITPQVLRIEKSTKRISYAGTASENTTALATTNAAPEVPKAVTKSQTSSTYSIKSTTVTDPDKLEESQVDQSGPQEITANEKAALEAERKRAAQEVEAAAQEKVAALQAEKEASAQKVKEEQLAAQRAQALKEAEALKLQQEQLKAQKAALEREEEAKKEALANQQAAAQAQKKLEAEQAKAKLEKAAQEKASAMQAEKEAAAQKAKEVQLAAQKAQDQKEAEALKKQQEQLAAQKAALEREELSKKEALANQQAQAQAQKELMVQKTPVVPESPAIKEKMVEKSDLAQSANESAQMEMENDLVVRNKKKVDDAALAALKAKEKKAVEQDDDASMKATIAELKKLQDREARKVKKTDVKGQGYVFINAQQYTYEVYKSRTLVYDALERTVLVLPMEVDERPVSGTVSISGLRYQFNLKNNIITLKNGAGELVDLEGNKL</sequence>
<feature type="chain" id="PRO_5015597962" evidence="2">
    <location>
        <begin position="26"/>
        <end position="539"/>
    </location>
</feature>
<evidence type="ECO:0000313" key="3">
    <source>
        <dbReference type="EMBL" id="PRP66030.1"/>
    </source>
</evidence>